<reference evidence="2" key="1">
    <citation type="submission" date="2020-06" db="EMBL/GenBank/DDBJ databases">
        <authorList>
            <consortium name="Plant Systems Biology data submission"/>
        </authorList>
    </citation>
    <scope>NUCLEOTIDE SEQUENCE</scope>
    <source>
        <strain evidence="2">D6</strain>
    </source>
</reference>
<sequence length="98" mass="10170">MSSSPHPFSSSATPKKPSPTTMTPGVRHPETGKPLSAFTARCGCGGITGICGSSKGSSKWKAHIRTVKHAKWESTRTPTATTPLTPVASTTTTPLSPH</sequence>
<comment type="caution">
    <text evidence="2">The sequence shown here is derived from an EMBL/GenBank/DDBJ whole genome shotgun (WGS) entry which is preliminary data.</text>
</comment>
<feature type="region of interest" description="Disordered" evidence="1">
    <location>
        <begin position="70"/>
        <end position="98"/>
    </location>
</feature>
<feature type="compositionally biased region" description="Low complexity" evidence="1">
    <location>
        <begin position="1"/>
        <end position="24"/>
    </location>
</feature>
<feature type="region of interest" description="Disordered" evidence="1">
    <location>
        <begin position="1"/>
        <end position="34"/>
    </location>
</feature>
<dbReference type="Proteomes" id="UP001153069">
    <property type="component" value="Unassembled WGS sequence"/>
</dbReference>
<evidence type="ECO:0000256" key="1">
    <source>
        <dbReference type="SAM" id="MobiDB-lite"/>
    </source>
</evidence>
<dbReference type="AlphaFoldDB" id="A0A9N8HPH5"/>
<evidence type="ECO:0000313" key="3">
    <source>
        <dbReference type="Proteomes" id="UP001153069"/>
    </source>
</evidence>
<dbReference type="EMBL" id="CAICTM010001178">
    <property type="protein sequence ID" value="CAB9521276.1"/>
    <property type="molecule type" value="Genomic_DNA"/>
</dbReference>
<gene>
    <name evidence="2" type="ORF">SEMRO_1180_G249770.1</name>
</gene>
<proteinExistence type="predicted"/>
<name>A0A9N8HPH5_9STRA</name>
<accession>A0A9N8HPH5</accession>
<keyword evidence="3" id="KW-1185">Reference proteome</keyword>
<organism evidence="2 3">
    <name type="scientific">Seminavis robusta</name>
    <dbReference type="NCBI Taxonomy" id="568900"/>
    <lineage>
        <taxon>Eukaryota</taxon>
        <taxon>Sar</taxon>
        <taxon>Stramenopiles</taxon>
        <taxon>Ochrophyta</taxon>
        <taxon>Bacillariophyta</taxon>
        <taxon>Bacillariophyceae</taxon>
        <taxon>Bacillariophycidae</taxon>
        <taxon>Naviculales</taxon>
        <taxon>Naviculaceae</taxon>
        <taxon>Seminavis</taxon>
    </lineage>
</organism>
<feature type="compositionally biased region" description="Low complexity" evidence="1">
    <location>
        <begin position="75"/>
        <end position="98"/>
    </location>
</feature>
<protein>
    <submittedName>
        <fullName evidence="2">Uncharacterized protein</fullName>
    </submittedName>
</protein>
<evidence type="ECO:0000313" key="2">
    <source>
        <dbReference type="EMBL" id="CAB9521276.1"/>
    </source>
</evidence>